<dbReference type="InterPro" id="IPR025665">
    <property type="entry name" value="Beta-barrel_OMP_2"/>
</dbReference>
<evidence type="ECO:0000259" key="2">
    <source>
        <dbReference type="Pfam" id="PF13568"/>
    </source>
</evidence>
<dbReference type="EMBL" id="JBHTHY010000003">
    <property type="protein sequence ID" value="MFD0796286.1"/>
    <property type="molecule type" value="Genomic_DNA"/>
</dbReference>
<reference evidence="4" key="1">
    <citation type="journal article" date="2019" name="Int. J. Syst. Evol. Microbiol.">
        <title>The Global Catalogue of Microorganisms (GCM) 10K type strain sequencing project: providing services to taxonomists for standard genome sequencing and annotation.</title>
        <authorList>
            <consortium name="The Broad Institute Genomics Platform"/>
            <consortium name="The Broad Institute Genome Sequencing Center for Infectious Disease"/>
            <person name="Wu L."/>
            <person name="Ma J."/>
        </authorList>
    </citation>
    <scope>NUCLEOTIDE SEQUENCE [LARGE SCALE GENOMIC DNA]</scope>
    <source>
        <strain evidence="4">CCUG 61948</strain>
    </source>
</reference>
<feature type="chain" id="PRO_5046518596" evidence="1">
    <location>
        <begin position="21"/>
        <end position="240"/>
    </location>
</feature>
<dbReference type="RefSeq" id="WP_379932012.1">
    <property type="nucleotide sequence ID" value="NZ_JBHTHY010000003.1"/>
</dbReference>
<keyword evidence="1" id="KW-0732">Signal</keyword>
<protein>
    <submittedName>
        <fullName evidence="3">Porin family protein</fullName>
    </submittedName>
</protein>
<evidence type="ECO:0000313" key="3">
    <source>
        <dbReference type="EMBL" id="MFD0796286.1"/>
    </source>
</evidence>
<proteinExistence type="predicted"/>
<evidence type="ECO:0000256" key="1">
    <source>
        <dbReference type="SAM" id="SignalP"/>
    </source>
</evidence>
<dbReference type="Pfam" id="PF13568">
    <property type="entry name" value="OMP_b-brl_2"/>
    <property type="match status" value="1"/>
</dbReference>
<feature type="signal peptide" evidence="1">
    <location>
        <begin position="1"/>
        <end position="20"/>
    </location>
</feature>
<comment type="caution">
    <text evidence="3">The sequence shown here is derived from an EMBL/GenBank/DDBJ whole genome shotgun (WGS) entry which is preliminary data.</text>
</comment>
<organism evidence="3 4">
    <name type="scientific">Maribacter chungangensis</name>
    <dbReference type="NCBI Taxonomy" id="1069117"/>
    <lineage>
        <taxon>Bacteria</taxon>
        <taxon>Pseudomonadati</taxon>
        <taxon>Bacteroidota</taxon>
        <taxon>Flavobacteriia</taxon>
        <taxon>Flavobacteriales</taxon>
        <taxon>Flavobacteriaceae</taxon>
        <taxon>Maribacter</taxon>
    </lineage>
</organism>
<accession>A0ABW3AZ00</accession>
<evidence type="ECO:0000313" key="4">
    <source>
        <dbReference type="Proteomes" id="UP001597012"/>
    </source>
</evidence>
<gene>
    <name evidence="3" type="ORF">ACFQZJ_02350</name>
</gene>
<keyword evidence="4" id="KW-1185">Reference proteome</keyword>
<name>A0ABW3AZ00_9FLAO</name>
<feature type="domain" description="Outer membrane protein beta-barrel" evidence="2">
    <location>
        <begin position="43"/>
        <end position="189"/>
    </location>
</feature>
<dbReference type="Proteomes" id="UP001597012">
    <property type="component" value="Unassembled WGS sequence"/>
</dbReference>
<sequence length="240" mass="27433">MKKQFLTLMTIGLMVLNSVAQETYLDVVINYTPTTMNFGDNNNALKDFKKGYWGLQAGASFQMGVNDYFSVVPELYFVMKGTKLENNNPLTGQETRIRFNTLDLPVLARLHLCNLYVNAGPVVSYNLHGRVKTEANETLPGGKTRMKFGSGADSYSRWDAGVQFGLGYEFQLKKSRLLLDLRYHYGMVDMGNGTDLYNRYFNMNLLLAKKWKNNPLAKAKKKDMALWEEIDNQPFPVEYQ</sequence>